<dbReference type="InterPro" id="IPR007094">
    <property type="entry name" value="RNA-dir_pol_PSvirus"/>
</dbReference>
<dbReference type="PROSITE" id="PS50507">
    <property type="entry name" value="RDRP_SSRNA_POS"/>
    <property type="match status" value="1"/>
</dbReference>
<dbReference type="InterPro" id="IPR043128">
    <property type="entry name" value="Rev_trsase/Diguanyl_cyclase"/>
</dbReference>
<dbReference type="InterPro" id="IPR043502">
    <property type="entry name" value="DNA/RNA_pol_sf"/>
</dbReference>
<protein>
    <submittedName>
        <fullName evidence="8">RNA-dependent RNA polymerase</fullName>
    </submittedName>
</protein>
<feature type="region of interest" description="Disordered" evidence="6">
    <location>
        <begin position="88"/>
        <end position="152"/>
    </location>
</feature>
<dbReference type="GO" id="GO:0003723">
    <property type="term" value="F:RNA binding"/>
    <property type="evidence" value="ECO:0007669"/>
    <property type="project" value="InterPro"/>
</dbReference>
<evidence type="ECO:0000313" key="8">
    <source>
        <dbReference type="EMBL" id="QIC52831.1"/>
    </source>
</evidence>
<keyword evidence="3" id="KW-0548">Nucleotidyltransferase</keyword>
<dbReference type="InterPro" id="IPR001205">
    <property type="entry name" value="RNA-dir_pol_C"/>
</dbReference>
<dbReference type="GO" id="GO:0000166">
    <property type="term" value="F:nucleotide binding"/>
    <property type="evidence" value="ECO:0007669"/>
    <property type="project" value="UniProtKB-KW"/>
</dbReference>
<evidence type="ECO:0000256" key="5">
    <source>
        <dbReference type="ARBA" id="ARBA00022953"/>
    </source>
</evidence>
<dbReference type="Gene3D" id="3.30.70.270">
    <property type="match status" value="1"/>
</dbReference>
<evidence type="ECO:0000259" key="7">
    <source>
        <dbReference type="PROSITE" id="PS50507"/>
    </source>
</evidence>
<evidence type="ECO:0000256" key="4">
    <source>
        <dbReference type="ARBA" id="ARBA00022741"/>
    </source>
</evidence>
<dbReference type="EMBL" id="MN386964">
    <property type="protein sequence ID" value="QIC52831.1"/>
    <property type="molecule type" value="Genomic_RNA"/>
</dbReference>
<evidence type="ECO:0000256" key="2">
    <source>
        <dbReference type="ARBA" id="ARBA00022679"/>
    </source>
</evidence>
<dbReference type="GO" id="GO:0003968">
    <property type="term" value="F:RNA-directed RNA polymerase activity"/>
    <property type="evidence" value="ECO:0007669"/>
    <property type="project" value="UniProtKB-KW"/>
</dbReference>
<keyword evidence="1 8" id="KW-0696">RNA-directed RNA polymerase</keyword>
<dbReference type="Pfam" id="PF00680">
    <property type="entry name" value="RdRP_1"/>
    <property type="match status" value="1"/>
</dbReference>
<organism evidence="8">
    <name type="scientific">Apple partiti-like virus 1</name>
    <dbReference type="NCBI Taxonomy" id="2709552"/>
    <lineage>
        <taxon>Viruses</taxon>
        <taxon>Riboviria</taxon>
        <taxon>Orthornavirae</taxon>
        <taxon>Pisuviricota</taxon>
        <taxon>Duplopiviricetes</taxon>
        <taxon>Durnavirales</taxon>
        <taxon>Partitiviridae</taxon>
    </lineage>
</organism>
<evidence type="ECO:0000256" key="1">
    <source>
        <dbReference type="ARBA" id="ARBA00022484"/>
    </source>
</evidence>
<keyword evidence="2" id="KW-0808">Transferase</keyword>
<sequence>MSIHPDTDPFTPIPGVDRLRKYNSQARSKRLAEVLSSLNRAVVKPATDAHNVSWLLDLGVSFKPEENRSVTGEDWAFESLRKYGKQPTTAGFSVGDGRRANLHPTTGSTGGDGTTQGSIVRARASAEDTRRSGSVQSKGPVPSDLRSPHRGVASGVRVDGVKAGAVGGPYSRAAYRAALSSVRRALGAVGGRRRVLSLEVVVDTLVHDNSFSSLPYLSSNDLAKAKGLRLAERIRSGERGFDPYLFGRRVQFGVRAGNGVVNPKTRLVWMAAIATTILGQSYSEPIQGSLARKRPFTWGLTSAERGAIISSMRGSHKFSYELDFSKFDACVPEFIIMDIFKLIAEKLDMTDVEEDCYWRYANDFVHSRIVMPDGYIYQVHQGIPSGATFTSLVGSLINLLVSNYSWFRLTGRTLSNEQLLVMGDDSLIMSDQCLELDDIALMAAELNFTVNPDKSGVRDNRVKADPSTSPYFVGHHWHKGRPNRPKQEVKKHIWFTERHHAPDKAWSLVRLGGFALSSKQGYEVLLELMGQRYQTRDVVALLSLYLSMVRHSASEIESGQWRVEWPGEIRRRIYAEGWEAPKFLEGKGLDALLYGDSL</sequence>
<keyword evidence="4" id="KW-0547">Nucleotide-binding</keyword>
<feature type="domain" description="RdRp catalytic" evidence="7">
    <location>
        <begin position="317"/>
        <end position="438"/>
    </location>
</feature>
<reference evidence="8" key="1">
    <citation type="submission" date="2019-08" db="EMBL/GenBank/DDBJ databases">
        <authorList>
            <person name="Wright A.A."/>
            <person name="Harper S."/>
        </authorList>
    </citation>
    <scope>NUCLEOTIDE SEQUENCE</scope>
    <source>
        <strain evidence="8">WA1</strain>
    </source>
</reference>
<dbReference type="GO" id="GO:0039694">
    <property type="term" value="P:viral RNA genome replication"/>
    <property type="evidence" value="ECO:0007669"/>
    <property type="project" value="InterPro"/>
</dbReference>
<accession>A0A6C0X1T1</accession>
<keyword evidence="5" id="KW-0693">Viral RNA replication</keyword>
<evidence type="ECO:0000256" key="6">
    <source>
        <dbReference type="SAM" id="MobiDB-lite"/>
    </source>
</evidence>
<proteinExistence type="predicted"/>
<dbReference type="GO" id="GO:0006351">
    <property type="term" value="P:DNA-templated transcription"/>
    <property type="evidence" value="ECO:0007669"/>
    <property type="project" value="InterPro"/>
</dbReference>
<evidence type="ECO:0000256" key="3">
    <source>
        <dbReference type="ARBA" id="ARBA00022695"/>
    </source>
</evidence>
<dbReference type="SUPFAM" id="SSF56672">
    <property type="entry name" value="DNA/RNA polymerases"/>
    <property type="match status" value="1"/>
</dbReference>
<name>A0A6C0X1T1_9VIRU</name>